<reference evidence="1 2" key="2">
    <citation type="submission" date="2018-11" db="EMBL/GenBank/DDBJ databases">
        <authorList>
            <consortium name="Pathogen Informatics"/>
        </authorList>
    </citation>
    <scope>NUCLEOTIDE SEQUENCE [LARGE SCALE GENOMIC DNA]</scope>
</reference>
<sequence>MRTKNGAAGCAGDEVMWWCGGGRGMSGGVEGDVVVVVVWRCGTRAATRRCGENGVDRERAGG</sequence>
<protein>
    <submittedName>
        <fullName evidence="3">SRCR domain-containing protein</fullName>
    </submittedName>
</protein>
<evidence type="ECO:0000313" key="3">
    <source>
        <dbReference type="WBParaSite" id="BTMF_0001696901-mRNA-1"/>
    </source>
</evidence>
<reference evidence="3" key="1">
    <citation type="submission" date="2017-02" db="UniProtKB">
        <authorList>
            <consortium name="WormBaseParasite"/>
        </authorList>
    </citation>
    <scope>IDENTIFICATION</scope>
</reference>
<accession>A0A0R3RAA6</accession>
<proteinExistence type="predicted"/>
<evidence type="ECO:0000313" key="1">
    <source>
        <dbReference type="EMBL" id="VDO51791.1"/>
    </source>
</evidence>
<dbReference type="EMBL" id="UZAG01021845">
    <property type="protein sequence ID" value="VDO51791.1"/>
    <property type="molecule type" value="Genomic_DNA"/>
</dbReference>
<organism evidence="3">
    <name type="scientific">Brugia timori</name>
    <dbReference type="NCBI Taxonomy" id="42155"/>
    <lineage>
        <taxon>Eukaryota</taxon>
        <taxon>Metazoa</taxon>
        <taxon>Ecdysozoa</taxon>
        <taxon>Nematoda</taxon>
        <taxon>Chromadorea</taxon>
        <taxon>Rhabditida</taxon>
        <taxon>Spirurina</taxon>
        <taxon>Spiruromorpha</taxon>
        <taxon>Filarioidea</taxon>
        <taxon>Onchocercidae</taxon>
        <taxon>Brugia</taxon>
    </lineage>
</organism>
<dbReference type="WBParaSite" id="BTMF_0001696901-mRNA-1">
    <property type="protein sequence ID" value="BTMF_0001696901-mRNA-1"/>
    <property type="gene ID" value="BTMF_0001696901"/>
</dbReference>
<dbReference type="Proteomes" id="UP000280834">
    <property type="component" value="Unassembled WGS sequence"/>
</dbReference>
<name>A0A0R3RAA6_9BILA</name>
<gene>
    <name evidence="1" type="ORF">BTMF_LOCUS14942</name>
</gene>
<evidence type="ECO:0000313" key="2">
    <source>
        <dbReference type="Proteomes" id="UP000280834"/>
    </source>
</evidence>
<dbReference type="AlphaFoldDB" id="A0A0R3RAA6"/>
<keyword evidence="2" id="KW-1185">Reference proteome</keyword>